<dbReference type="RefSeq" id="WP_096600906.1">
    <property type="nucleotide sequence ID" value="NZ_OBEN01000002.1"/>
</dbReference>
<dbReference type="GO" id="GO:0016757">
    <property type="term" value="F:glycosyltransferase activity"/>
    <property type="evidence" value="ECO:0007669"/>
    <property type="project" value="InterPro"/>
</dbReference>
<dbReference type="EMBL" id="OBEN01000002">
    <property type="protein sequence ID" value="SNZ12944.1"/>
    <property type="molecule type" value="Genomic_DNA"/>
</dbReference>
<protein>
    <submittedName>
        <fullName evidence="3">Glycosyltransferase involved in cell wall bisynthesis</fullName>
    </submittedName>
</protein>
<evidence type="ECO:0000313" key="4">
    <source>
        <dbReference type="Proteomes" id="UP000218627"/>
    </source>
</evidence>
<dbReference type="PANTHER" id="PTHR45947:SF3">
    <property type="entry name" value="SULFOQUINOVOSYL TRANSFERASE SQD2"/>
    <property type="match status" value="1"/>
</dbReference>
<name>A0A285NTV5_9AQUI</name>
<dbReference type="PANTHER" id="PTHR45947">
    <property type="entry name" value="SULFOQUINOVOSYL TRANSFERASE SQD2"/>
    <property type="match status" value="1"/>
</dbReference>
<accession>A0A285NTV5</accession>
<dbReference type="Proteomes" id="UP000218627">
    <property type="component" value="Unassembled WGS sequence"/>
</dbReference>
<organism evidence="3 4">
    <name type="scientific">Hydrogenobacter hydrogenophilus</name>
    <dbReference type="NCBI Taxonomy" id="35835"/>
    <lineage>
        <taxon>Bacteria</taxon>
        <taxon>Pseudomonadati</taxon>
        <taxon>Aquificota</taxon>
        <taxon>Aquificia</taxon>
        <taxon>Aquificales</taxon>
        <taxon>Aquificaceae</taxon>
        <taxon>Hydrogenobacter</taxon>
    </lineage>
</organism>
<feature type="domain" description="Glycosyltransferase subfamily 4-like N-terminal" evidence="2">
    <location>
        <begin position="51"/>
        <end position="186"/>
    </location>
</feature>
<proteinExistence type="predicted"/>
<dbReference type="SUPFAM" id="SSF53756">
    <property type="entry name" value="UDP-Glycosyltransferase/glycogen phosphorylase"/>
    <property type="match status" value="1"/>
</dbReference>
<dbReference type="InterPro" id="IPR028098">
    <property type="entry name" value="Glyco_trans_4-like_N"/>
</dbReference>
<sequence length="362" mass="41656">MRTAIVHDWLLSYGGAELVLEEIYKLYPSPIYTLLYNSSKFSKSVLSSAEVYTSFIQNLPFSKKFYRYYLPLFPLAVEQFDLSEYDLIISSSHAVAKGILRHSGQVHICYCHTPMRYAWDLYHQYMLHLGIGKLLAGFFLHYIRLWDYVSAQRVDHFIANSIFVAKRIEKLYGRQAEVIYPPVDTEFFLQTERCASENYYITVSRLVPYKKVDIIIGAFSLLKDKKLLVVGDGPDYERLKKLAGRNVEFLGHVSREQLRDYLSKAKAFIYMAQEDFGIAMVEAQACGVPVIAYGKGGASEIVVDGKTGILFWDQNKDALVQAINKFEKLADKFSSEDIRQNAERFSKSIFRAKFKAFVEKVF</sequence>
<dbReference type="Pfam" id="PF00534">
    <property type="entry name" value="Glycos_transf_1"/>
    <property type="match status" value="1"/>
</dbReference>
<dbReference type="Pfam" id="PF13439">
    <property type="entry name" value="Glyco_transf_4"/>
    <property type="match status" value="1"/>
</dbReference>
<evidence type="ECO:0000259" key="2">
    <source>
        <dbReference type="Pfam" id="PF13439"/>
    </source>
</evidence>
<evidence type="ECO:0000313" key="3">
    <source>
        <dbReference type="EMBL" id="SNZ12944.1"/>
    </source>
</evidence>
<reference evidence="4" key="1">
    <citation type="submission" date="2017-09" db="EMBL/GenBank/DDBJ databases">
        <authorList>
            <person name="Varghese N."/>
            <person name="Submissions S."/>
        </authorList>
    </citation>
    <scope>NUCLEOTIDE SEQUENCE [LARGE SCALE GENOMIC DNA]</scope>
    <source>
        <strain evidence="4">DSM 2913</strain>
    </source>
</reference>
<dbReference type="CDD" id="cd03804">
    <property type="entry name" value="GT4_WbaZ-like"/>
    <property type="match status" value="1"/>
</dbReference>
<dbReference type="InterPro" id="IPR001296">
    <property type="entry name" value="Glyco_trans_1"/>
</dbReference>
<dbReference type="InterPro" id="IPR050194">
    <property type="entry name" value="Glycosyltransferase_grp1"/>
</dbReference>
<feature type="domain" description="Glycosyl transferase family 1" evidence="1">
    <location>
        <begin position="196"/>
        <end position="343"/>
    </location>
</feature>
<dbReference type="AlphaFoldDB" id="A0A285NTV5"/>
<gene>
    <name evidence="3" type="ORF">SAMN06265353_0562</name>
</gene>
<evidence type="ECO:0000259" key="1">
    <source>
        <dbReference type="Pfam" id="PF00534"/>
    </source>
</evidence>
<dbReference type="Gene3D" id="3.40.50.2000">
    <property type="entry name" value="Glycogen Phosphorylase B"/>
    <property type="match status" value="2"/>
</dbReference>
<keyword evidence="3" id="KW-0808">Transferase</keyword>
<keyword evidence="4" id="KW-1185">Reference proteome</keyword>
<dbReference type="OrthoDB" id="9801609at2"/>